<keyword evidence="2" id="KW-1185">Reference proteome</keyword>
<evidence type="ECO:0000313" key="1">
    <source>
        <dbReference type="EMBL" id="KAJ8643044.1"/>
    </source>
</evidence>
<proteinExistence type="predicted"/>
<evidence type="ECO:0000313" key="2">
    <source>
        <dbReference type="Proteomes" id="UP001234297"/>
    </source>
</evidence>
<reference evidence="1 2" key="1">
    <citation type="journal article" date="2022" name="Hortic Res">
        <title>A haplotype resolved chromosomal level avocado genome allows analysis of novel avocado genes.</title>
        <authorList>
            <person name="Nath O."/>
            <person name="Fletcher S.J."/>
            <person name="Hayward A."/>
            <person name="Shaw L.M."/>
            <person name="Masouleh A.K."/>
            <person name="Furtado A."/>
            <person name="Henry R.J."/>
            <person name="Mitter N."/>
        </authorList>
    </citation>
    <scope>NUCLEOTIDE SEQUENCE [LARGE SCALE GENOMIC DNA]</scope>
    <source>
        <strain evidence="2">cv. Hass</strain>
    </source>
</reference>
<dbReference type="Proteomes" id="UP001234297">
    <property type="component" value="Chromosome 2"/>
</dbReference>
<gene>
    <name evidence="1" type="ORF">MRB53_004792</name>
</gene>
<name>A0ACC2MBE2_PERAE</name>
<dbReference type="EMBL" id="CM056810">
    <property type="protein sequence ID" value="KAJ8643044.1"/>
    <property type="molecule type" value="Genomic_DNA"/>
</dbReference>
<sequence length="574" mass="65667">MIGLMEGKAAFVRTGGMRDGIMEGGEAVLGWILGKLKNDPSAQLLDIRDNQSLSYLRSPNLKILNKIAVPVEFVEGEDERFVKKALANFSDPGNTILCILDKEKRRTVALTDSGQISAVEVDDGYRGPYHLQFITMEPSSLFLPVMLQTDMVFYVHSGRGQLTYHDGKDKRDQVEIERGDIFRLRCGSVFYVQSYANPMREKLRIFATFTSKINENIQLGYFGAYSKISDLVLGFDERVLQVAFKVTEEEMKGITMAKKLPSIVHMSKNTENDEFEWREGIIQALVGGSSHSLDNKKGKTFNILKVNPDVKNCNGWSLAVTSKDFHALKGSDVGAFMVNLTKGSMMGPHWNPRATEIAVVLQGQGMVRVVCPSDAPQCKNARFRVKEGDVFAVPRFHPMAQISFNKDSLVFMGFSTMARYNRPQFLAGKWSVLRTIDEDILAMSFNVSNTTIKHFISAQSESVILECASCAEYEEKKMEEDIEKEKQEEEEEARRREEEEARKRREEEEARKREAARKREEEEREKEQEEARKQEEEREARRKEEKEARKREEEEETRRREGMGGGRRKERGEK</sequence>
<comment type="caution">
    <text evidence="1">The sequence shown here is derived from an EMBL/GenBank/DDBJ whole genome shotgun (WGS) entry which is preliminary data.</text>
</comment>
<protein>
    <submittedName>
        <fullName evidence="1">Uncharacterized protein</fullName>
    </submittedName>
</protein>
<accession>A0ACC2MBE2</accession>
<organism evidence="1 2">
    <name type="scientific">Persea americana</name>
    <name type="common">Avocado</name>
    <dbReference type="NCBI Taxonomy" id="3435"/>
    <lineage>
        <taxon>Eukaryota</taxon>
        <taxon>Viridiplantae</taxon>
        <taxon>Streptophyta</taxon>
        <taxon>Embryophyta</taxon>
        <taxon>Tracheophyta</taxon>
        <taxon>Spermatophyta</taxon>
        <taxon>Magnoliopsida</taxon>
        <taxon>Magnoliidae</taxon>
        <taxon>Laurales</taxon>
        <taxon>Lauraceae</taxon>
        <taxon>Persea</taxon>
    </lineage>
</organism>